<dbReference type="Proteomes" id="UP001627154">
    <property type="component" value="Unassembled WGS sequence"/>
</dbReference>
<comment type="caution">
    <text evidence="1">The sequence shown here is derived from an EMBL/GenBank/DDBJ whole genome shotgun (WGS) entry which is preliminary data.</text>
</comment>
<proteinExistence type="predicted"/>
<keyword evidence="2" id="KW-1185">Reference proteome</keyword>
<dbReference type="AlphaFoldDB" id="A0ABD2X1A9"/>
<gene>
    <name evidence="1" type="ORF">TKK_007314</name>
</gene>
<accession>A0ABD2X1A9</accession>
<evidence type="ECO:0000313" key="2">
    <source>
        <dbReference type="Proteomes" id="UP001627154"/>
    </source>
</evidence>
<protein>
    <submittedName>
        <fullName evidence="1">Uncharacterized protein</fullName>
    </submittedName>
</protein>
<reference evidence="1 2" key="1">
    <citation type="journal article" date="2024" name="bioRxiv">
        <title>A reference genome for Trichogramma kaykai: A tiny desert-dwelling parasitoid wasp with competing sex-ratio distorters.</title>
        <authorList>
            <person name="Culotta J."/>
            <person name="Lindsey A.R."/>
        </authorList>
    </citation>
    <scope>NUCLEOTIDE SEQUENCE [LARGE SCALE GENOMIC DNA]</scope>
    <source>
        <strain evidence="1 2">KSX58</strain>
    </source>
</reference>
<organism evidence="1 2">
    <name type="scientific">Trichogramma kaykai</name>
    <dbReference type="NCBI Taxonomy" id="54128"/>
    <lineage>
        <taxon>Eukaryota</taxon>
        <taxon>Metazoa</taxon>
        <taxon>Ecdysozoa</taxon>
        <taxon>Arthropoda</taxon>
        <taxon>Hexapoda</taxon>
        <taxon>Insecta</taxon>
        <taxon>Pterygota</taxon>
        <taxon>Neoptera</taxon>
        <taxon>Endopterygota</taxon>
        <taxon>Hymenoptera</taxon>
        <taxon>Apocrita</taxon>
        <taxon>Proctotrupomorpha</taxon>
        <taxon>Chalcidoidea</taxon>
        <taxon>Trichogrammatidae</taxon>
        <taxon>Trichogramma</taxon>
    </lineage>
</organism>
<dbReference type="EMBL" id="JBJJXI010000058">
    <property type="protein sequence ID" value="KAL3399077.1"/>
    <property type="molecule type" value="Genomic_DNA"/>
</dbReference>
<sequence>MCNNPRDNQRFGHEPSLNPISIICDIYFCIRMNIHTSVKASNAYSKYLSVLVSCAKGSKRGEIAFEYESQTDIFFSRASRQANRDDEDKSIEAS</sequence>
<evidence type="ECO:0000313" key="1">
    <source>
        <dbReference type="EMBL" id="KAL3399077.1"/>
    </source>
</evidence>
<name>A0ABD2X1A9_9HYME</name>